<dbReference type="Proteomes" id="UP000256774">
    <property type="component" value="Unassembled WGS sequence"/>
</dbReference>
<dbReference type="GO" id="GO:0019843">
    <property type="term" value="F:rRNA binding"/>
    <property type="evidence" value="ECO:0007669"/>
    <property type="project" value="UniProtKB-UniRule"/>
</dbReference>
<dbReference type="Gene3D" id="3.30.420.80">
    <property type="entry name" value="Ribosomal protein S11"/>
    <property type="match status" value="1"/>
</dbReference>
<dbReference type="NCBIfam" id="NF003698">
    <property type="entry name" value="PRK05309.1"/>
    <property type="match status" value="1"/>
</dbReference>
<dbReference type="GO" id="GO:0006412">
    <property type="term" value="P:translation"/>
    <property type="evidence" value="ECO:0007669"/>
    <property type="project" value="UniProtKB-UniRule"/>
</dbReference>
<dbReference type="NCBIfam" id="TIGR03632">
    <property type="entry name" value="uS11_bact"/>
    <property type="match status" value="1"/>
</dbReference>
<evidence type="ECO:0000256" key="5">
    <source>
        <dbReference type="ARBA" id="ARBA00023274"/>
    </source>
</evidence>
<evidence type="ECO:0000256" key="2">
    <source>
        <dbReference type="ARBA" id="ARBA00022730"/>
    </source>
</evidence>
<evidence type="ECO:0000256" key="1">
    <source>
        <dbReference type="ARBA" id="ARBA00006194"/>
    </source>
</evidence>
<evidence type="ECO:0000256" key="3">
    <source>
        <dbReference type="ARBA" id="ARBA00022884"/>
    </source>
</evidence>
<keyword evidence="11" id="KW-1185">Reference proteome</keyword>
<dbReference type="SUPFAM" id="SSF53137">
    <property type="entry name" value="Translational machinery components"/>
    <property type="match status" value="1"/>
</dbReference>
<dbReference type="GO" id="GO:0005840">
    <property type="term" value="C:ribosome"/>
    <property type="evidence" value="ECO:0007669"/>
    <property type="project" value="UniProtKB-KW"/>
</dbReference>
<keyword evidence="3 8" id="KW-0694">RNA-binding</keyword>
<evidence type="ECO:0000256" key="4">
    <source>
        <dbReference type="ARBA" id="ARBA00022980"/>
    </source>
</evidence>
<dbReference type="PIRSF" id="PIRSF002131">
    <property type="entry name" value="Ribosomal_S11"/>
    <property type="match status" value="1"/>
</dbReference>
<organism evidence="10 11">
    <name type="scientific">Paraperlucidibaca baekdonensis</name>
    <dbReference type="NCBI Taxonomy" id="748120"/>
    <lineage>
        <taxon>Bacteria</taxon>
        <taxon>Pseudomonadati</taxon>
        <taxon>Pseudomonadota</taxon>
        <taxon>Gammaproteobacteria</taxon>
        <taxon>Moraxellales</taxon>
        <taxon>Moraxellaceae</taxon>
        <taxon>Paraperlucidibaca</taxon>
    </lineage>
</organism>
<evidence type="ECO:0000313" key="11">
    <source>
        <dbReference type="Proteomes" id="UP000256774"/>
    </source>
</evidence>
<evidence type="ECO:0000256" key="7">
    <source>
        <dbReference type="ARBA" id="ARBA00058053"/>
    </source>
</evidence>
<dbReference type="FunFam" id="3.30.420.80:FF:000001">
    <property type="entry name" value="30S ribosomal protein S11"/>
    <property type="match status" value="1"/>
</dbReference>
<dbReference type="PROSITE" id="PS00054">
    <property type="entry name" value="RIBOSOMAL_S11"/>
    <property type="match status" value="1"/>
</dbReference>
<evidence type="ECO:0000256" key="8">
    <source>
        <dbReference type="HAMAP-Rule" id="MF_01310"/>
    </source>
</evidence>
<dbReference type="EMBL" id="QUNR01000002">
    <property type="protein sequence ID" value="REH38660.1"/>
    <property type="molecule type" value="Genomic_DNA"/>
</dbReference>
<dbReference type="InterPro" id="IPR018102">
    <property type="entry name" value="Ribosomal_uS11_CS"/>
</dbReference>
<dbReference type="Pfam" id="PF00411">
    <property type="entry name" value="Ribosomal_S11"/>
    <property type="match status" value="1"/>
</dbReference>
<dbReference type="GO" id="GO:0003735">
    <property type="term" value="F:structural constituent of ribosome"/>
    <property type="evidence" value="ECO:0007669"/>
    <property type="project" value="InterPro"/>
</dbReference>
<sequence length="129" mass="13669">MAKDNSRARKKVTRQVSDGIAHIHASFNNTIVMITDRQGNALAWATSGGQGFRGSRKSTPFAAQVAAEVAGKAASEYGLKNLDVQVKGPGPGRESAVRALNAAGYKINSISDVTPIPHNGCRPSKKRRV</sequence>
<comment type="caution">
    <text evidence="10">The sequence shown here is derived from an EMBL/GenBank/DDBJ whole genome shotgun (WGS) entry which is preliminary data.</text>
</comment>
<reference evidence="10 11" key="1">
    <citation type="submission" date="2018-08" db="EMBL/GenBank/DDBJ databases">
        <title>Genomic Encyclopedia of Type Strains, Phase IV (KMG-IV): sequencing the most valuable type-strain genomes for metagenomic binning, comparative biology and taxonomic classification.</title>
        <authorList>
            <person name="Goeker M."/>
        </authorList>
    </citation>
    <scope>NUCLEOTIDE SEQUENCE [LARGE SCALE GENOMIC DNA]</scope>
    <source>
        <strain evidence="10 11">DSM 26022</strain>
    </source>
</reference>
<proteinExistence type="inferred from homology"/>
<comment type="subunit">
    <text evidence="8">Part of the 30S ribosomal subunit. Interacts with proteins S7 and S18. Binds to IF-3.</text>
</comment>
<evidence type="ECO:0000256" key="9">
    <source>
        <dbReference type="RuleBase" id="RU003629"/>
    </source>
</evidence>
<comment type="similarity">
    <text evidence="1 8 9">Belongs to the universal ribosomal protein uS11 family.</text>
</comment>
<dbReference type="HAMAP" id="MF_01310">
    <property type="entry name" value="Ribosomal_uS11"/>
    <property type="match status" value="1"/>
</dbReference>
<dbReference type="PANTHER" id="PTHR11759">
    <property type="entry name" value="40S RIBOSOMAL PROTEIN S14/30S RIBOSOMAL PROTEIN S11"/>
    <property type="match status" value="1"/>
</dbReference>
<dbReference type="AlphaFoldDB" id="A0A3E0H5E8"/>
<accession>A0A3E0H5E8</accession>
<dbReference type="RefSeq" id="WP_116207695.1">
    <property type="nucleotide sequence ID" value="NZ_QUNR01000002.1"/>
</dbReference>
<protein>
    <recommendedName>
        <fullName evidence="6 8">Small ribosomal subunit protein uS11</fullName>
    </recommendedName>
</protein>
<evidence type="ECO:0000313" key="10">
    <source>
        <dbReference type="EMBL" id="REH38660.1"/>
    </source>
</evidence>
<dbReference type="GO" id="GO:1990904">
    <property type="term" value="C:ribonucleoprotein complex"/>
    <property type="evidence" value="ECO:0007669"/>
    <property type="project" value="UniProtKB-KW"/>
</dbReference>
<keyword evidence="2 8" id="KW-0699">rRNA-binding</keyword>
<dbReference type="InterPro" id="IPR001971">
    <property type="entry name" value="Ribosomal_uS11"/>
</dbReference>
<dbReference type="InterPro" id="IPR019981">
    <property type="entry name" value="Ribosomal_uS11_bac-type"/>
</dbReference>
<keyword evidence="5 8" id="KW-0687">Ribonucleoprotein</keyword>
<dbReference type="InterPro" id="IPR036967">
    <property type="entry name" value="Ribosomal_uS11_sf"/>
</dbReference>
<evidence type="ECO:0000256" key="6">
    <source>
        <dbReference type="ARBA" id="ARBA00035160"/>
    </source>
</evidence>
<name>A0A3E0H5E8_9GAMM</name>
<comment type="function">
    <text evidence="7 8">Located on the platform of the 30S subunit, it bridges several disparate RNA helices of the 16S rRNA. Forms part of the Shine-Dalgarno cleft in the 70S ribosome.</text>
</comment>
<gene>
    <name evidence="8" type="primary">rpsK</name>
    <name evidence="10" type="ORF">DFR26_0819</name>
</gene>
<keyword evidence="4 8" id="KW-0689">Ribosomal protein</keyword>
<dbReference type="OrthoDB" id="9806415at2"/>